<dbReference type="EMBL" id="DSKI01000711">
    <property type="protein sequence ID" value="HEB44728.1"/>
    <property type="molecule type" value="Genomic_DNA"/>
</dbReference>
<reference evidence="1" key="1">
    <citation type="journal article" date="2020" name="mSystems">
        <title>Genome- and Community-Level Interaction Insights into Carbon Utilization and Element Cycling Functions of Hydrothermarchaeota in Hydrothermal Sediment.</title>
        <authorList>
            <person name="Zhou Z."/>
            <person name="Liu Y."/>
            <person name="Xu W."/>
            <person name="Pan J."/>
            <person name="Luo Z.H."/>
            <person name="Li M."/>
        </authorList>
    </citation>
    <scope>NUCLEOTIDE SEQUENCE [LARGE SCALE GENOMIC DNA]</scope>
    <source>
        <strain evidence="1">SpSt-243</strain>
    </source>
</reference>
<dbReference type="Pfam" id="PF14384">
    <property type="entry name" value="BrnA_antitoxin"/>
    <property type="match status" value="1"/>
</dbReference>
<proteinExistence type="predicted"/>
<sequence>MKGTISNGRREALRSHPDAEIDYSDIPELDDAFFETAVLVTPSAKTQITVRFDSDVLDWFRQQGKGYQTRMNAVLKAYMESQRRRSR</sequence>
<accession>A0A7C1NXE4</accession>
<dbReference type="AlphaFoldDB" id="A0A7C1NXE4"/>
<evidence type="ECO:0000313" key="1">
    <source>
        <dbReference type="EMBL" id="HEB44728.1"/>
    </source>
</evidence>
<organism evidence="1">
    <name type="scientific">Agrobacterium albertimagni</name>
    <dbReference type="NCBI Taxonomy" id="147266"/>
    <lineage>
        <taxon>Bacteria</taxon>
        <taxon>Pseudomonadati</taxon>
        <taxon>Pseudomonadota</taxon>
        <taxon>Alphaproteobacteria</taxon>
        <taxon>Hyphomicrobiales</taxon>
        <taxon>Rhizobiaceae</taxon>
        <taxon>Rhizobium/Agrobacterium group</taxon>
        <taxon>Agrobacterium</taxon>
    </lineage>
</organism>
<name>A0A7C1NXE4_9HYPH</name>
<comment type="caution">
    <text evidence="1">The sequence shown here is derived from an EMBL/GenBank/DDBJ whole genome shotgun (WGS) entry which is preliminary data.</text>
</comment>
<gene>
    <name evidence="1" type="ORF">ENP70_13770</name>
</gene>
<dbReference type="InterPro" id="IPR025528">
    <property type="entry name" value="BrnA_antitoxin"/>
</dbReference>
<protein>
    <submittedName>
        <fullName evidence="1">3-oxoacyl-ACP synthase</fullName>
    </submittedName>
</protein>